<keyword evidence="3" id="KW-1185">Reference proteome</keyword>
<proteinExistence type="predicted"/>
<dbReference type="AlphaFoldDB" id="A0A1W1I918"/>
<dbReference type="RefSeq" id="WP_080887696.1">
    <property type="nucleotide sequence ID" value="NZ_LT828648.1"/>
</dbReference>
<protein>
    <submittedName>
        <fullName evidence="2">Uncharacterized protein</fullName>
    </submittedName>
</protein>
<feature type="region of interest" description="Disordered" evidence="1">
    <location>
        <begin position="124"/>
        <end position="146"/>
    </location>
</feature>
<gene>
    <name evidence="2" type="ORF">NSJP_3318</name>
</gene>
<reference evidence="2 3" key="1">
    <citation type="submission" date="2017-03" db="EMBL/GenBank/DDBJ databases">
        <authorList>
            <person name="Afonso C.L."/>
            <person name="Miller P.J."/>
            <person name="Scott M.A."/>
            <person name="Spackman E."/>
            <person name="Goraichik I."/>
            <person name="Dimitrov K.M."/>
            <person name="Suarez D.L."/>
            <person name="Swayne D.E."/>
        </authorList>
    </citation>
    <scope>NUCLEOTIDE SEQUENCE [LARGE SCALE GENOMIC DNA]</scope>
    <source>
        <strain evidence="2">Genome sequencing of Nitrospira japonica strain NJ11</strain>
    </source>
</reference>
<organism evidence="2 3">
    <name type="scientific">Nitrospira japonica</name>
    <dbReference type="NCBI Taxonomy" id="1325564"/>
    <lineage>
        <taxon>Bacteria</taxon>
        <taxon>Pseudomonadati</taxon>
        <taxon>Nitrospirota</taxon>
        <taxon>Nitrospiria</taxon>
        <taxon>Nitrospirales</taxon>
        <taxon>Nitrospiraceae</taxon>
        <taxon>Nitrospira</taxon>
    </lineage>
</organism>
<dbReference type="EMBL" id="LT828648">
    <property type="protein sequence ID" value="SLM49485.1"/>
    <property type="molecule type" value="Genomic_DNA"/>
</dbReference>
<sequence>MFHDSFLRHSGNGRPCPHCSSTKTNEISQYLLGCSHLALQRCGQLLLKAAARFDGGEEEAALEQAIHSREELDRSRYLEDQWRVGLSGTSISVTDIETHLKEHLEKQECNRGVTQPPRGAAAIYTSAPDRRTGSHDTDENDRSQRREAIRQYMLDVIGIYTYRWDRLQSFDLLNLSDPELAHAYMRLSDRLTLPAPPDMTVPRRASTF</sequence>
<evidence type="ECO:0000313" key="2">
    <source>
        <dbReference type="EMBL" id="SLM49485.1"/>
    </source>
</evidence>
<evidence type="ECO:0000256" key="1">
    <source>
        <dbReference type="SAM" id="MobiDB-lite"/>
    </source>
</evidence>
<feature type="compositionally biased region" description="Basic and acidic residues" evidence="1">
    <location>
        <begin position="128"/>
        <end position="146"/>
    </location>
</feature>
<name>A0A1W1I918_9BACT</name>
<dbReference type="Proteomes" id="UP000192042">
    <property type="component" value="Chromosome I"/>
</dbReference>
<accession>A0A1W1I918</accession>
<evidence type="ECO:0000313" key="3">
    <source>
        <dbReference type="Proteomes" id="UP000192042"/>
    </source>
</evidence>
<dbReference type="KEGG" id="nja:NSJP_3318"/>